<feature type="transmembrane region" description="Helical" evidence="1">
    <location>
        <begin position="6"/>
        <end position="25"/>
    </location>
</feature>
<name>A0A0E9WRI3_ANGAN</name>
<keyword evidence="1" id="KW-1133">Transmembrane helix</keyword>
<keyword evidence="1" id="KW-0472">Membrane</keyword>
<evidence type="ECO:0000256" key="1">
    <source>
        <dbReference type="SAM" id="Phobius"/>
    </source>
</evidence>
<dbReference type="EMBL" id="GBXM01016504">
    <property type="protein sequence ID" value="JAH92073.1"/>
    <property type="molecule type" value="Transcribed_RNA"/>
</dbReference>
<reference evidence="2" key="2">
    <citation type="journal article" date="2015" name="Fish Shellfish Immunol.">
        <title>Early steps in the European eel (Anguilla anguilla)-Vibrio vulnificus interaction in the gills: Role of the RtxA13 toxin.</title>
        <authorList>
            <person name="Callol A."/>
            <person name="Pajuelo D."/>
            <person name="Ebbesson L."/>
            <person name="Teles M."/>
            <person name="MacKenzie S."/>
            <person name="Amaro C."/>
        </authorList>
    </citation>
    <scope>NUCLEOTIDE SEQUENCE</scope>
</reference>
<organism evidence="2">
    <name type="scientific">Anguilla anguilla</name>
    <name type="common">European freshwater eel</name>
    <name type="synonym">Muraena anguilla</name>
    <dbReference type="NCBI Taxonomy" id="7936"/>
    <lineage>
        <taxon>Eukaryota</taxon>
        <taxon>Metazoa</taxon>
        <taxon>Chordata</taxon>
        <taxon>Craniata</taxon>
        <taxon>Vertebrata</taxon>
        <taxon>Euteleostomi</taxon>
        <taxon>Actinopterygii</taxon>
        <taxon>Neopterygii</taxon>
        <taxon>Teleostei</taxon>
        <taxon>Anguilliformes</taxon>
        <taxon>Anguillidae</taxon>
        <taxon>Anguilla</taxon>
    </lineage>
</organism>
<evidence type="ECO:0000313" key="2">
    <source>
        <dbReference type="EMBL" id="JAH92073.1"/>
    </source>
</evidence>
<protein>
    <submittedName>
        <fullName evidence="2">Uncharacterized protein</fullName>
    </submittedName>
</protein>
<accession>A0A0E9WRI3</accession>
<sequence length="48" mass="6088">MYYYFDIYKNIYILYILDFTTYFFTRGRHMMSSSQFHRNPLHTTQFSQ</sequence>
<dbReference type="AlphaFoldDB" id="A0A0E9WRI3"/>
<proteinExistence type="predicted"/>
<reference evidence="2" key="1">
    <citation type="submission" date="2014-11" db="EMBL/GenBank/DDBJ databases">
        <authorList>
            <person name="Amaro Gonzalez C."/>
        </authorList>
    </citation>
    <scope>NUCLEOTIDE SEQUENCE</scope>
</reference>
<keyword evidence="1" id="KW-0812">Transmembrane</keyword>